<feature type="transmembrane region" description="Helical" evidence="10">
    <location>
        <begin position="794"/>
        <end position="811"/>
    </location>
</feature>
<dbReference type="AlphaFoldDB" id="A0A9X4MH41"/>
<dbReference type="Proteomes" id="UP001154240">
    <property type="component" value="Unassembled WGS sequence"/>
</dbReference>
<evidence type="ECO:0000259" key="11">
    <source>
        <dbReference type="SMART" id="SM00831"/>
    </source>
</evidence>
<dbReference type="NCBIfam" id="TIGR01494">
    <property type="entry name" value="ATPase_P-type"/>
    <property type="match status" value="3"/>
</dbReference>
<dbReference type="SFLD" id="SFLDS00003">
    <property type="entry name" value="Haloacid_Dehalogenase"/>
    <property type="match status" value="1"/>
</dbReference>
<comment type="subcellular location">
    <subcellularLocation>
        <location evidence="1">Cell membrane</location>
        <topology evidence="1">Multi-pass membrane protein</topology>
    </subcellularLocation>
</comment>
<keyword evidence="5" id="KW-0547">Nucleotide-binding</keyword>
<accession>A0A9X4MH41</accession>
<dbReference type="InterPro" id="IPR023298">
    <property type="entry name" value="ATPase_P-typ_TM_dom_sf"/>
</dbReference>
<keyword evidence="7" id="KW-1278">Translocase</keyword>
<keyword evidence="13" id="KW-1185">Reference proteome</keyword>
<keyword evidence="4 10" id="KW-0812">Transmembrane</keyword>
<keyword evidence="3" id="KW-1003">Cell membrane</keyword>
<dbReference type="SUPFAM" id="SSF81653">
    <property type="entry name" value="Calcium ATPase, transduction domain A"/>
    <property type="match status" value="1"/>
</dbReference>
<reference evidence="12" key="2">
    <citation type="submission" date="2022-10" db="EMBL/GenBank/DDBJ databases">
        <authorList>
            <person name="Aronson H.S."/>
        </authorList>
    </citation>
    <scope>NUCLEOTIDE SEQUENCE</scope>
    <source>
        <strain evidence="12">RS19-109</strain>
    </source>
</reference>
<dbReference type="GO" id="GO:0005886">
    <property type="term" value="C:plasma membrane"/>
    <property type="evidence" value="ECO:0007669"/>
    <property type="project" value="UniProtKB-SubCell"/>
</dbReference>
<dbReference type="PRINTS" id="PR00121">
    <property type="entry name" value="NAKATPASE"/>
</dbReference>
<dbReference type="GO" id="GO:0016887">
    <property type="term" value="F:ATP hydrolysis activity"/>
    <property type="evidence" value="ECO:0007669"/>
    <property type="project" value="InterPro"/>
</dbReference>
<dbReference type="Pfam" id="PF00689">
    <property type="entry name" value="Cation_ATPase_C"/>
    <property type="match status" value="1"/>
</dbReference>
<dbReference type="InterPro" id="IPR018303">
    <property type="entry name" value="ATPase_P-typ_P_site"/>
</dbReference>
<feature type="transmembrane region" description="Helical" evidence="10">
    <location>
        <begin position="84"/>
        <end position="102"/>
    </location>
</feature>
<evidence type="ECO:0000256" key="8">
    <source>
        <dbReference type="ARBA" id="ARBA00022989"/>
    </source>
</evidence>
<evidence type="ECO:0000256" key="6">
    <source>
        <dbReference type="ARBA" id="ARBA00022840"/>
    </source>
</evidence>
<keyword evidence="8 10" id="KW-1133">Transmembrane helix</keyword>
<feature type="transmembrane region" description="Helical" evidence="10">
    <location>
        <begin position="865"/>
        <end position="882"/>
    </location>
</feature>
<feature type="transmembrane region" description="Helical" evidence="10">
    <location>
        <begin position="749"/>
        <end position="774"/>
    </location>
</feature>
<evidence type="ECO:0000313" key="12">
    <source>
        <dbReference type="EMBL" id="MDG4474724.1"/>
    </source>
</evidence>
<dbReference type="Pfam" id="PF00690">
    <property type="entry name" value="Cation_ATPase_N"/>
    <property type="match status" value="1"/>
</dbReference>
<dbReference type="RefSeq" id="WP_307631704.1">
    <property type="nucleotide sequence ID" value="NZ_JAPHEH010000001.1"/>
</dbReference>
<dbReference type="PANTHER" id="PTHR43294">
    <property type="entry name" value="SODIUM/POTASSIUM-TRANSPORTING ATPASE SUBUNIT ALPHA"/>
    <property type="match status" value="1"/>
</dbReference>
<sequence>MQLFTLEKEALLQRLKSSENGLSSALAARRLREFGPNVLEQGAKKNYLLAYARQYSQFFAILLEVAALLSFVADHYDSKQGSDVLGYAIIGAVIVNATFTFWQEYRADKAMEELLKLIPVRVSLRRDGDVVQVEAEDLVPGDIMLLEEGDKVAADGIILEANSLYLNLSSLTGESAPVARRLQPDTARRTLEAKNMVFAGTTVLSGSGIAVVSATGNATEFGNIASLTKNVRKTVTPMQREIIHITRIFTGIALLMGCVFFALGLFSGKGILMASIFALALIVANVPEGLLPTISLSLSLASQRMARHNALVKNLDSVQTLGSATVICTDKTGTLTRNEMSTKLLWLAGGEEISISGEGYREPGEFSFSRHNESSEQRLTELLTAGILNCRASIDEERLRGDPTELAIVAAARKKGITAPEMTKLQEFIFTSERKMMSTVFEDDGKIQIFAKGAVEVLLPRCTSFLGDDGKEQPLSENKRQEALARAETFENQAFRVLLVASGTEAREEALTLLGLVAIMDLPRSEVFAAIATCKGAGIRTMMITGDNPRTAAAIAHQIGMAFDRVVTGPELEALHDEALEEMLAAETVLFARMASSQKLRIATALQNNGEVVAMTGDGVNDAPALKKADIGIAMGLSGTEVAKEAADMVLLDDNFSSIVIAIEEGRNVYFNIKKFVTYVLASNAPEIVPYILQFFLKIPLPLSVIQILSIDLGTDILPGVALGSERPEKNIMNRPPVRRNEKILDREVFLRGYFFLGVIEATAAMAAFLSFLLLHGWQYGTVDLADPLLHRQAMTMTLLGAVSCQLLNAWTMRSWEFSAFNLGFFSNRLLLWAMAVELVWVWAILNVPEVQRVFNTASVPLNDLWILLPFPLLLFCAHEFYKWLRRRKKNRDLLPT</sequence>
<dbReference type="SUPFAM" id="SSF81665">
    <property type="entry name" value="Calcium ATPase, transmembrane domain M"/>
    <property type="match status" value="1"/>
</dbReference>
<evidence type="ECO:0000256" key="3">
    <source>
        <dbReference type="ARBA" id="ARBA00022475"/>
    </source>
</evidence>
<dbReference type="FunFam" id="3.40.50.1000:FF:000083">
    <property type="entry name" value="Sodium/potassium-transporting ATPase subunit alpha"/>
    <property type="match status" value="1"/>
</dbReference>
<feature type="transmembrane region" description="Helical" evidence="10">
    <location>
        <begin position="272"/>
        <end position="298"/>
    </location>
</feature>
<comment type="caution">
    <text evidence="12">The sequence shown here is derived from an EMBL/GenBank/DDBJ whole genome shotgun (WGS) entry which is preliminary data.</text>
</comment>
<gene>
    <name evidence="12" type="ORF">OLX77_00945</name>
</gene>
<dbReference type="Gene3D" id="1.20.1110.10">
    <property type="entry name" value="Calcium-transporting ATPase, transmembrane domain"/>
    <property type="match status" value="1"/>
</dbReference>
<dbReference type="InterPro" id="IPR050510">
    <property type="entry name" value="Cation_transp_ATPase_P-type"/>
</dbReference>
<proteinExistence type="inferred from homology"/>
<dbReference type="InterPro" id="IPR001757">
    <property type="entry name" value="P_typ_ATPase"/>
</dbReference>
<evidence type="ECO:0000313" key="13">
    <source>
        <dbReference type="Proteomes" id="UP001154240"/>
    </source>
</evidence>
<dbReference type="Pfam" id="PF08282">
    <property type="entry name" value="Hydrolase_3"/>
    <property type="match status" value="1"/>
</dbReference>
<dbReference type="Gene3D" id="3.40.1110.10">
    <property type="entry name" value="Calcium-transporting ATPase, cytoplasmic domain N"/>
    <property type="match status" value="1"/>
</dbReference>
<feature type="transmembrane region" description="Helical" evidence="10">
    <location>
        <begin position="248"/>
        <end position="266"/>
    </location>
</feature>
<dbReference type="InterPro" id="IPR059000">
    <property type="entry name" value="ATPase_P-type_domA"/>
</dbReference>
<feature type="transmembrane region" description="Helical" evidence="10">
    <location>
        <begin position="823"/>
        <end position="845"/>
    </location>
</feature>
<evidence type="ECO:0000256" key="4">
    <source>
        <dbReference type="ARBA" id="ARBA00022692"/>
    </source>
</evidence>
<dbReference type="InterPro" id="IPR008250">
    <property type="entry name" value="ATPase_P-typ_transduc_dom_A_sf"/>
</dbReference>
<dbReference type="InterPro" id="IPR023214">
    <property type="entry name" value="HAD_sf"/>
</dbReference>
<feature type="domain" description="Cation-transporting P-type ATPase N-terminal" evidence="11">
    <location>
        <begin position="2"/>
        <end position="75"/>
    </location>
</feature>
<dbReference type="PANTHER" id="PTHR43294:SF21">
    <property type="entry name" value="CATION TRANSPORTING ATPASE"/>
    <property type="match status" value="1"/>
</dbReference>
<dbReference type="InterPro" id="IPR036412">
    <property type="entry name" value="HAD-like_sf"/>
</dbReference>
<comment type="similarity">
    <text evidence="2">Belongs to the cation transport ATPase (P-type) (TC 3.A.3) family. Type IIA subfamily.</text>
</comment>
<evidence type="ECO:0000256" key="2">
    <source>
        <dbReference type="ARBA" id="ARBA00005675"/>
    </source>
</evidence>
<keyword evidence="9 10" id="KW-0472">Membrane</keyword>
<dbReference type="Gene3D" id="2.70.150.10">
    <property type="entry name" value="Calcium-transporting ATPase, cytoplasmic transduction domain A"/>
    <property type="match status" value="1"/>
</dbReference>
<evidence type="ECO:0000256" key="7">
    <source>
        <dbReference type="ARBA" id="ARBA00022967"/>
    </source>
</evidence>
<dbReference type="InterPro" id="IPR044492">
    <property type="entry name" value="P_typ_ATPase_HD_dom"/>
</dbReference>
<protein>
    <submittedName>
        <fullName evidence="12">Cation-transporting P-type ATPase</fullName>
    </submittedName>
</protein>
<dbReference type="SUPFAM" id="SSF56784">
    <property type="entry name" value="HAD-like"/>
    <property type="match status" value="1"/>
</dbReference>
<dbReference type="SFLD" id="SFLDG00002">
    <property type="entry name" value="C1.7:_P-type_atpase_like"/>
    <property type="match status" value="1"/>
</dbReference>
<dbReference type="SUPFAM" id="SSF81660">
    <property type="entry name" value="Metal cation-transporting ATPase, ATP-binding domain N"/>
    <property type="match status" value="1"/>
</dbReference>
<dbReference type="InterPro" id="IPR004014">
    <property type="entry name" value="ATPase_P-typ_cation-transptr_N"/>
</dbReference>
<evidence type="ECO:0000256" key="9">
    <source>
        <dbReference type="ARBA" id="ARBA00023136"/>
    </source>
</evidence>
<dbReference type="PROSITE" id="PS00154">
    <property type="entry name" value="ATPASE_E1_E2"/>
    <property type="match status" value="1"/>
</dbReference>
<dbReference type="EMBL" id="JAPHEH010000001">
    <property type="protein sequence ID" value="MDG4474724.1"/>
    <property type="molecule type" value="Genomic_DNA"/>
</dbReference>
<evidence type="ECO:0000256" key="10">
    <source>
        <dbReference type="SAM" id="Phobius"/>
    </source>
</evidence>
<evidence type="ECO:0000256" key="1">
    <source>
        <dbReference type="ARBA" id="ARBA00004651"/>
    </source>
</evidence>
<dbReference type="InterPro" id="IPR023299">
    <property type="entry name" value="ATPase_P-typ_cyto_dom_N"/>
</dbReference>
<dbReference type="Pfam" id="PF00122">
    <property type="entry name" value="E1-E2_ATPase"/>
    <property type="match status" value="1"/>
</dbReference>
<feature type="transmembrane region" description="Helical" evidence="10">
    <location>
        <begin position="55"/>
        <end position="72"/>
    </location>
</feature>
<dbReference type="GO" id="GO:0005524">
    <property type="term" value="F:ATP binding"/>
    <property type="evidence" value="ECO:0007669"/>
    <property type="project" value="UniProtKB-KW"/>
</dbReference>
<keyword evidence="6" id="KW-0067">ATP-binding</keyword>
<dbReference type="InterPro" id="IPR006068">
    <property type="entry name" value="ATPase_P-typ_cation-transptr_C"/>
</dbReference>
<dbReference type="SFLD" id="SFLDF00027">
    <property type="entry name" value="p-type_atpase"/>
    <property type="match status" value="1"/>
</dbReference>
<dbReference type="PRINTS" id="PR00119">
    <property type="entry name" value="CATATPASE"/>
</dbReference>
<name>A0A9X4MH41_9BACT</name>
<evidence type="ECO:0000256" key="5">
    <source>
        <dbReference type="ARBA" id="ARBA00022741"/>
    </source>
</evidence>
<dbReference type="Pfam" id="PF13246">
    <property type="entry name" value="Cation_ATPase"/>
    <property type="match status" value="1"/>
</dbReference>
<dbReference type="SMART" id="SM00831">
    <property type="entry name" value="Cation_ATPase_N"/>
    <property type="match status" value="1"/>
</dbReference>
<reference evidence="12" key="1">
    <citation type="journal article" date="2022" name="bioRxiv">
        <title>Thiovibrio frasassiensisgen. nov., sp. nov., an autotrophic, elemental sulfur disproportionating bacterium isolated from sulfidic karst sediment, and proposal of Thiovibrionaceae fam. nov.</title>
        <authorList>
            <person name="Aronson H."/>
            <person name="Thomas C."/>
            <person name="Bhattacharyya M."/>
            <person name="Eckstein S."/>
            <person name="Jensen S."/>
            <person name="Barco R."/>
            <person name="Macalady J."/>
            <person name="Amend J."/>
        </authorList>
    </citation>
    <scope>NUCLEOTIDE SEQUENCE</scope>
    <source>
        <strain evidence="12">RS19-109</strain>
    </source>
</reference>
<organism evidence="12 13">
    <name type="scientific">Thiovibrio frasassiensis</name>
    <dbReference type="NCBI Taxonomy" id="2984131"/>
    <lineage>
        <taxon>Bacteria</taxon>
        <taxon>Pseudomonadati</taxon>
        <taxon>Thermodesulfobacteriota</taxon>
        <taxon>Desulfobulbia</taxon>
        <taxon>Desulfobulbales</taxon>
        <taxon>Thiovibrionaceae</taxon>
        <taxon>Thiovibrio</taxon>
    </lineage>
</organism>
<dbReference type="Gene3D" id="3.40.50.1000">
    <property type="entry name" value="HAD superfamily/HAD-like"/>
    <property type="match status" value="1"/>
</dbReference>